<feature type="transmembrane region" description="Helical" evidence="5">
    <location>
        <begin position="335"/>
        <end position="353"/>
    </location>
</feature>
<evidence type="ECO:0000256" key="2">
    <source>
        <dbReference type="ARBA" id="ARBA00022692"/>
    </source>
</evidence>
<dbReference type="GO" id="GO:0016020">
    <property type="term" value="C:membrane"/>
    <property type="evidence" value="ECO:0007669"/>
    <property type="project" value="UniProtKB-SubCell"/>
</dbReference>
<evidence type="ECO:0000256" key="5">
    <source>
        <dbReference type="SAM" id="Phobius"/>
    </source>
</evidence>
<dbReference type="Proteomes" id="UP000886725">
    <property type="component" value="Unassembled WGS sequence"/>
</dbReference>
<keyword evidence="2 5" id="KW-0812">Transmembrane</keyword>
<dbReference type="GO" id="GO:0140359">
    <property type="term" value="F:ABC-type transporter activity"/>
    <property type="evidence" value="ECO:0007669"/>
    <property type="project" value="InterPro"/>
</dbReference>
<evidence type="ECO:0000256" key="4">
    <source>
        <dbReference type="ARBA" id="ARBA00023136"/>
    </source>
</evidence>
<reference evidence="7" key="2">
    <citation type="journal article" date="2021" name="PeerJ">
        <title>Extensive microbial diversity within the chicken gut microbiome revealed by metagenomics and culture.</title>
        <authorList>
            <person name="Gilroy R."/>
            <person name="Ravi A."/>
            <person name="Getino M."/>
            <person name="Pursley I."/>
            <person name="Horton D.L."/>
            <person name="Alikhan N.F."/>
            <person name="Baker D."/>
            <person name="Gharbi K."/>
            <person name="Hall N."/>
            <person name="Watson M."/>
            <person name="Adriaenssens E.M."/>
            <person name="Foster-Nyarko E."/>
            <person name="Jarju S."/>
            <person name="Secka A."/>
            <person name="Antonio M."/>
            <person name="Oren A."/>
            <person name="Chaudhuri R.R."/>
            <person name="La Ragione R."/>
            <person name="Hildebrand F."/>
            <person name="Pallen M.J."/>
        </authorList>
    </citation>
    <scope>NUCLEOTIDE SEQUENCE</scope>
    <source>
        <strain evidence="7">CHK165-10780</strain>
    </source>
</reference>
<dbReference type="Pfam" id="PF12698">
    <property type="entry name" value="ABC2_membrane_3"/>
    <property type="match status" value="1"/>
</dbReference>
<dbReference type="InterPro" id="IPR013525">
    <property type="entry name" value="ABC2_TM"/>
</dbReference>
<comment type="subcellular location">
    <subcellularLocation>
        <location evidence="1">Membrane</location>
        <topology evidence="1">Multi-pass membrane protein</topology>
    </subcellularLocation>
</comment>
<accession>A0A9D0YXS5</accession>
<name>A0A9D0YXS5_9FIRM</name>
<proteinExistence type="predicted"/>
<feature type="transmembrane region" description="Helical" evidence="5">
    <location>
        <begin position="20"/>
        <end position="39"/>
    </location>
</feature>
<evidence type="ECO:0000313" key="8">
    <source>
        <dbReference type="Proteomes" id="UP000886725"/>
    </source>
</evidence>
<evidence type="ECO:0000259" key="6">
    <source>
        <dbReference type="Pfam" id="PF12698"/>
    </source>
</evidence>
<feature type="transmembrane region" description="Helical" evidence="5">
    <location>
        <begin position="245"/>
        <end position="264"/>
    </location>
</feature>
<feature type="transmembrane region" description="Helical" evidence="5">
    <location>
        <begin position="297"/>
        <end position="323"/>
    </location>
</feature>
<evidence type="ECO:0000256" key="1">
    <source>
        <dbReference type="ARBA" id="ARBA00004141"/>
    </source>
</evidence>
<feature type="domain" description="ABC-2 type transporter transmembrane" evidence="6">
    <location>
        <begin position="20"/>
        <end position="401"/>
    </location>
</feature>
<dbReference type="AlphaFoldDB" id="A0A9D0YXS5"/>
<keyword evidence="4 5" id="KW-0472">Membrane</keyword>
<comment type="caution">
    <text evidence="7">The sequence shown here is derived from an EMBL/GenBank/DDBJ whole genome shotgun (WGS) entry which is preliminary data.</text>
</comment>
<sequence length="437" mass="48456">MTNKFWFLVNYSLKKKMKTKWFVIVNIILLVSIVALVNIDSIITFFGGDFNDTYEIEVLDEVGIYDEFQATLEANSVSLTDTEMTFEKVEGTLESAQESIKDTDKILVYFTPSDTNYLDAKVISDDTIDGLFYQGIASAITLVKQSYAMSESDINPEVLASISAPATIERIILNEQEQDMDDSMTLIMGTVFPTVILPFFMLVIFLIQMIGTEINDEKSSRSMEIIISNVSPKAHFFSKILSSNIFIISQGLLLIIYAVIGMVVRNMIGGDSITGGIMSGADGILTTLSSTGIMDKLIYIIPITLVLMVLSFIAYALVAGILASMTVNMDDYQQIQGPILVILLVGYYLAIMASMFKGSILIRVLSYIPFISCLLSPALLVIGEIGIVDCLIAIALLIVFIYFAVKYGLRIYKVGILNYSTDKMWTRILKAARTKEK</sequence>
<feature type="transmembrane region" description="Helical" evidence="5">
    <location>
        <begin position="385"/>
        <end position="405"/>
    </location>
</feature>
<evidence type="ECO:0000313" key="7">
    <source>
        <dbReference type="EMBL" id="HIQ64211.1"/>
    </source>
</evidence>
<feature type="transmembrane region" description="Helical" evidence="5">
    <location>
        <begin position="186"/>
        <end position="210"/>
    </location>
</feature>
<protein>
    <submittedName>
        <fullName evidence="7">ABC transporter permease</fullName>
    </submittedName>
</protein>
<organism evidence="7 8">
    <name type="scientific">Candidatus Faecenecus gallistercoris</name>
    <dbReference type="NCBI Taxonomy" id="2840793"/>
    <lineage>
        <taxon>Bacteria</taxon>
        <taxon>Bacillati</taxon>
        <taxon>Bacillota</taxon>
        <taxon>Bacillota incertae sedis</taxon>
        <taxon>Candidatus Faecenecus</taxon>
    </lineage>
</organism>
<dbReference type="EMBL" id="DVFU01000014">
    <property type="protein sequence ID" value="HIQ64211.1"/>
    <property type="molecule type" value="Genomic_DNA"/>
</dbReference>
<keyword evidence="3 5" id="KW-1133">Transmembrane helix</keyword>
<reference evidence="7" key="1">
    <citation type="submission" date="2020-10" db="EMBL/GenBank/DDBJ databases">
        <authorList>
            <person name="Gilroy R."/>
        </authorList>
    </citation>
    <scope>NUCLEOTIDE SEQUENCE</scope>
    <source>
        <strain evidence="7">CHK165-10780</strain>
    </source>
</reference>
<gene>
    <name evidence="7" type="ORF">IAC85_00565</name>
</gene>
<evidence type="ECO:0000256" key="3">
    <source>
        <dbReference type="ARBA" id="ARBA00022989"/>
    </source>
</evidence>